<reference evidence="1" key="3">
    <citation type="submission" date="2025-09" db="UniProtKB">
        <authorList>
            <consortium name="Ensembl"/>
        </authorList>
    </citation>
    <scope>IDENTIFICATION</scope>
</reference>
<dbReference type="Ensembl" id="ENSBGRT00000014492.1">
    <property type="protein sequence ID" value="ENSBGRP00000012567.1"/>
    <property type="gene ID" value="ENSBGRG00000007937.1"/>
</dbReference>
<evidence type="ECO:0000313" key="1">
    <source>
        <dbReference type="Ensembl" id="ENSBGRP00000012567.1"/>
    </source>
</evidence>
<reference evidence="1" key="2">
    <citation type="submission" date="2025-08" db="UniProtKB">
        <authorList>
            <consortium name="Ensembl"/>
        </authorList>
    </citation>
    <scope>IDENTIFICATION</scope>
</reference>
<keyword evidence="2" id="KW-1185">Reference proteome</keyword>
<proteinExistence type="predicted"/>
<sequence>MELLKETLPSLVPLAAWDWNLPLNVSTCMEHPLEAVRYWSDQVFLLQFAALVSSLSSQLLGWLPLAIYGPLCCPQGRFLLHWNPDRGQRG</sequence>
<name>A0A8B9WTN7_BOSMU</name>
<dbReference type="GeneTree" id="ENSGT00960000191283"/>
<accession>A0A8B9WTN7</accession>
<reference evidence="1" key="1">
    <citation type="submission" date="2019-05" db="EMBL/GenBank/DDBJ databases">
        <authorList>
            <person name="Zhang S."/>
            <person name="Liu J."/>
        </authorList>
    </citation>
    <scope>NUCLEOTIDE SEQUENCE [LARGE SCALE GENOMIC DNA]</scope>
</reference>
<protein>
    <submittedName>
        <fullName evidence="1">Uncharacterized protein</fullName>
    </submittedName>
</protein>
<organism evidence="1 2">
    <name type="scientific">Bos mutus grunniens</name>
    <name type="common">Wild yak</name>
    <name type="synonym">Bos grunniens</name>
    <dbReference type="NCBI Taxonomy" id="30521"/>
    <lineage>
        <taxon>Eukaryota</taxon>
        <taxon>Metazoa</taxon>
        <taxon>Chordata</taxon>
        <taxon>Craniata</taxon>
        <taxon>Vertebrata</taxon>
        <taxon>Euteleostomi</taxon>
        <taxon>Mammalia</taxon>
        <taxon>Eutheria</taxon>
        <taxon>Laurasiatheria</taxon>
        <taxon>Artiodactyla</taxon>
        <taxon>Ruminantia</taxon>
        <taxon>Pecora</taxon>
        <taxon>Bovidae</taxon>
        <taxon>Bovinae</taxon>
        <taxon>Bos</taxon>
    </lineage>
</organism>
<dbReference type="Proteomes" id="UP000694520">
    <property type="component" value="Chromosome 2"/>
</dbReference>
<evidence type="ECO:0000313" key="2">
    <source>
        <dbReference type="Proteomes" id="UP000694520"/>
    </source>
</evidence>
<dbReference type="AlphaFoldDB" id="A0A8B9WTN7"/>